<proteinExistence type="predicted"/>
<organism evidence="1 2">
    <name type="scientific">Mycena metata</name>
    <dbReference type="NCBI Taxonomy" id="1033252"/>
    <lineage>
        <taxon>Eukaryota</taxon>
        <taxon>Fungi</taxon>
        <taxon>Dikarya</taxon>
        <taxon>Basidiomycota</taxon>
        <taxon>Agaricomycotina</taxon>
        <taxon>Agaricomycetes</taxon>
        <taxon>Agaricomycetidae</taxon>
        <taxon>Agaricales</taxon>
        <taxon>Marasmiineae</taxon>
        <taxon>Mycenaceae</taxon>
        <taxon>Mycena</taxon>
    </lineage>
</organism>
<gene>
    <name evidence="1" type="ORF">B0H16DRAFT_1307460</name>
</gene>
<sequence length="78" mass="8784">LLCEGLCHEWGLCLITVRDSSGLGSIDICLIFAALSRTPAFSPNLHSDRPDFPRKLQSNHRQACRRFCEALLARLLIF</sequence>
<keyword evidence="2" id="KW-1185">Reference proteome</keyword>
<dbReference type="AlphaFoldDB" id="A0AAD7JSM9"/>
<accession>A0AAD7JSM9</accession>
<dbReference type="Proteomes" id="UP001215598">
    <property type="component" value="Unassembled WGS sequence"/>
</dbReference>
<evidence type="ECO:0000313" key="1">
    <source>
        <dbReference type="EMBL" id="KAJ7769421.1"/>
    </source>
</evidence>
<protein>
    <submittedName>
        <fullName evidence="1">Uncharacterized protein</fullName>
    </submittedName>
</protein>
<feature type="non-terminal residue" evidence="1">
    <location>
        <position position="1"/>
    </location>
</feature>
<evidence type="ECO:0000313" key="2">
    <source>
        <dbReference type="Proteomes" id="UP001215598"/>
    </source>
</evidence>
<comment type="caution">
    <text evidence="1">The sequence shown here is derived from an EMBL/GenBank/DDBJ whole genome shotgun (WGS) entry which is preliminary data.</text>
</comment>
<reference evidence="1" key="1">
    <citation type="submission" date="2023-03" db="EMBL/GenBank/DDBJ databases">
        <title>Massive genome expansion in bonnet fungi (Mycena s.s.) driven by repeated elements and novel gene families across ecological guilds.</title>
        <authorList>
            <consortium name="Lawrence Berkeley National Laboratory"/>
            <person name="Harder C.B."/>
            <person name="Miyauchi S."/>
            <person name="Viragh M."/>
            <person name="Kuo A."/>
            <person name="Thoen E."/>
            <person name="Andreopoulos B."/>
            <person name="Lu D."/>
            <person name="Skrede I."/>
            <person name="Drula E."/>
            <person name="Henrissat B."/>
            <person name="Morin E."/>
            <person name="Kohler A."/>
            <person name="Barry K."/>
            <person name="LaButti K."/>
            <person name="Morin E."/>
            <person name="Salamov A."/>
            <person name="Lipzen A."/>
            <person name="Mereny Z."/>
            <person name="Hegedus B."/>
            <person name="Baldrian P."/>
            <person name="Stursova M."/>
            <person name="Weitz H."/>
            <person name="Taylor A."/>
            <person name="Grigoriev I.V."/>
            <person name="Nagy L.G."/>
            <person name="Martin F."/>
            <person name="Kauserud H."/>
        </authorList>
    </citation>
    <scope>NUCLEOTIDE SEQUENCE</scope>
    <source>
        <strain evidence="1">CBHHK182m</strain>
    </source>
</reference>
<dbReference type="EMBL" id="JARKIB010000018">
    <property type="protein sequence ID" value="KAJ7769421.1"/>
    <property type="molecule type" value="Genomic_DNA"/>
</dbReference>
<name>A0AAD7JSM9_9AGAR</name>